<feature type="transmembrane region" description="Helical" evidence="5">
    <location>
        <begin position="167"/>
        <end position="188"/>
    </location>
</feature>
<organism evidence="8 9">
    <name type="scientific">Tribonema minus</name>
    <dbReference type="NCBI Taxonomy" id="303371"/>
    <lineage>
        <taxon>Eukaryota</taxon>
        <taxon>Sar</taxon>
        <taxon>Stramenopiles</taxon>
        <taxon>Ochrophyta</taxon>
        <taxon>PX clade</taxon>
        <taxon>Xanthophyceae</taxon>
        <taxon>Tribonematales</taxon>
        <taxon>Tribonemataceae</taxon>
        <taxon>Tribonema</taxon>
    </lineage>
</organism>
<evidence type="ECO:0000256" key="6">
    <source>
        <dbReference type="SAM" id="SignalP"/>
    </source>
</evidence>
<dbReference type="Proteomes" id="UP000664859">
    <property type="component" value="Unassembled WGS sequence"/>
</dbReference>
<dbReference type="PANTHER" id="PTHR35988">
    <property type="entry name" value="15-CIS-ZETA-CAROTENE ISOMERASE, CHLOROPLASTIC"/>
    <property type="match status" value="1"/>
</dbReference>
<dbReference type="EMBL" id="JAFCMP010000116">
    <property type="protein sequence ID" value="KAG5185946.1"/>
    <property type="molecule type" value="Genomic_DNA"/>
</dbReference>
<sequence>MRLAGVAAVTCLAGQHVWGWTLPAAPAGTRYGSLVQRHAGAKSAFMHSSDIRRSTSSALQLSTRDIEELQDASGLIGEDAAAFSLQEQKLASWISFGGVFTVVMAALWYLWINESTGYGDDFIRALESVSGGNSSVTIVLLLGIFAVAHSGLASLRPKGEEIIGARAWRVLFGVVSLPLALSCLVYFINHRYDGVALWNLKGVPGVHDFCWISSFISFFFLYPSTFNLLEVAAVDKPQLHMWETGVMRITRHPQFVGQGIWCLAHALWVGTSFTLLTSAMLMGHHLFAVWNGDRRLADKYGEAFEKVKARTSVMPFQAVIEGRQKLPADYWKEWARGPYAIIAAGTVGAYYLHPFMQAGSWTLHW</sequence>
<dbReference type="GO" id="GO:0090471">
    <property type="term" value="F:9,15,9'-tri-cis-zeta-carotene isomerase activity"/>
    <property type="evidence" value="ECO:0007669"/>
    <property type="project" value="TreeGrafter"/>
</dbReference>
<evidence type="ECO:0000256" key="2">
    <source>
        <dbReference type="ARBA" id="ARBA00022692"/>
    </source>
</evidence>
<dbReference type="Gene3D" id="1.20.120.1630">
    <property type="match status" value="1"/>
</dbReference>
<gene>
    <name evidence="8" type="ORF">JKP88DRAFT_194194</name>
</gene>
<evidence type="ECO:0000256" key="1">
    <source>
        <dbReference type="ARBA" id="ARBA00004141"/>
    </source>
</evidence>
<comment type="subcellular location">
    <subcellularLocation>
        <location evidence="1">Membrane</location>
        <topology evidence="1">Multi-pass membrane protein</topology>
    </subcellularLocation>
</comment>
<keyword evidence="9" id="KW-1185">Reference proteome</keyword>
<feature type="transmembrane region" description="Helical" evidence="5">
    <location>
        <begin position="133"/>
        <end position="155"/>
    </location>
</feature>
<evidence type="ECO:0000259" key="7">
    <source>
        <dbReference type="Pfam" id="PF07298"/>
    </source>
</evidence>
<name>A0A835Z2B9_9STRA</name>
<dbReference type="InterPro" id="IPR009915">
    <property type="entry name" value="NnrU_dom"/>
</dbReference>
<reference evidence="8" key="1">
    <citation type="submission" date="2021-02" db="EMBL/GenBank/DDBJ databases">
        <title>First Annotated Genome of the Yellow-green Alga Tribonema minus.</title>
        <authorList>
            <person name="Mahan K.M."/>
        </authorList>
    </citation>
    <scope>NUCLEOTIDE SEQUENCE</scope>
    <source>
        <strain evidence="8">UTEX B ZZ1240</strain>
    </source>
</reference>
<proteinExistence type="predicted"/>
<comment type="caution">
    <text evidence="8">The sequence shown here is derived from an EMBL/GenBank/DDBJ whole genome shotgun (WGS) entry which is preliminary data.</text>
</comment>
<dbReference type="GO" id="GO:0009507">
    <property type="term" value="C:chloroplast"/>
    <property type="evidence" value="ECO:0007669"/>
    <property type="project" value="TreeGrafter"/>
</dbReference>
<evidence type="ECO:0000313" key="8">
    <source>
        <dbReference type="EMBL" id="KAG5185946.1"/>
    </source>
</evidence>
<evidence type="ECO:0000256" key="5">
    <source>
        <dbReference type="SAM" id="Phobius"/>
    </source>
</evidence>
<feature type="transmembrane region" description="Helical" evidence="5">
    <location>
        <begin position="209"/>
        <end position="229"/>
    </location>
</feature>
<feature type="transmembrane region" description="Helical" evidence="5">
    <location>
        <begin position="266"/>
        <end position="290"/>
    </location>
</feature>
<protein>
    <submittedName>
        <fullName evidence="8">NnrU protein-domain-containing protein</fullName>
    </submittedName>
</protein>
<evidence type="ECO:0000256" key="3">
    <source>
        <dbReference type="ARBA" id="ARBA00022989"/>
    </source>
</evidence>
<feature type="domain" description="NnrU" evidence="7">
    <location>
        <begin position="138"/>
        <end position="333"/>
    </location>
</feature>
<evidence type="ECO:0000313" key="9">
    <source>
        <dbReference type="Proteomes" id="UP000664859"/>
    </source>
</evidence>
<dbReference type="GO" id="GO:0016020">
    <property type="term" value="C:membrane"/>
    <property type="evidence" value="ECO:0007669"/>
    <property type="project" value="UniProtKB-SubCell"/>
</dbReference>
<feature type="chain" id="PRO_5032866372" evidence="6">
    <location>
        <begin position="20"/>
        <end position="365"/>
    </location>
</feature>
<dbReference type="OrthoDB" id="41527at2759"/>
<dbReference type="PANTHER" id="PTHR35988:SF2">
    <property type="entry name" value="15-CIS-ZETA-CAROTENE ISOMERASE, CHLOROPLASTIC"/>
    <property type="match status" value="1"/>
</dbReference>
<keyword evidence="6" id="KW-0732">Signal</keyword>
<dbReference type="AlphaFoldDB" id="A0A835Z2B9"/>
<dbReference type="Pfam" id="PF07298">
    <property type="entry name" value="NnrU"/>
    <property type="match status" value="1"/>
</dbReference>
<feature type="signal peptide" evidence="6">
    <location>
        <begin position="1"/>
        <end position="19"/>
    </location>
</feature>
<keyword evidence="4 5" id="KW-0472">Membrane</keyword>
<keyword evidence="3 5" id="KW-1133">Transmembrane helix</keyword>
<accession>A0A835Z2B9</accession>
<evidence type="ECO:0000256" key="4">
    <source>
        <dbReference type="ARBA" id="ARBA00023136"/>
    </source>
</evidence>
<keyword evidence="2 5" id="KW-0812">Transmembrane</keyword>
<feature type="transmembrane region" description="Helical" evidence="5">
    <location>
        <begin position="90"/>
        <end position="112"/>
    </location>
</feature>